<keyword evidence="1" id="KW-0812">Transmembrane</keyword>
<keyword evidence="1" id="KW-1133">Transmembrane helix</keyword>
<feature type="transmembrane region" description="Helical" evidence="1">
    <location>
        <begin position="81"/>
        <end position="104"/>
    </location>
</feature>
<dbReference type="InterPro" id="IPR025315">
    <property type="entry name" value="DUF4220"/>
</dbReference>
<dbReference type="Pfam" id="PF13968">
    <property type="entry name" value="DUF4220"/>
    <property type="match status" value="1"/>
</dbReference>
<accession>A0A835B3D5</accession>
<name>A0A835B3D5_9POAL</name>
<evidence type="ECO:0000259" key="2">
    <source>
        <dbReference type="Pfam" id="PF13968"/>
    </source>
</evidence>
<gene>
    <name evidence="3" type="ORF">HU200_043233</name>
</gene>
<dbReference type="PANTHER" id="PTHR31325">
    <property type="entry name" value="OS01G0798800 PROTEIN-RELATED"/>
    <property type="match status" value="1"/>
</dbReference>
<proteinExistence type="predicted"/>
<comment type="caution">
    <text evidence="3">The sequence shown here is derived from an EMBL/GenBank/DDBJ whole genome shotgun (WGS) entry which is preliminary data.</text>
</comment>
<sequence>MPGYGQKLIQLWNDWLLSAVLLLSLSLQLLMLCTGGLRRRTTPSCWSKVYFWVIYTVSSPISIYALGILSRASAGHDDADIQAFWAVLLLSHLGGVDDYTALSLEDNKLWRRRLFSLSIQLIRCLHRGTTEIVGGLHI</sequence>
<organism evidence="3 4">
    <name type="scientific">Digitaria exilis</name>
    <dbReference type="NCBI Taxonomy" id="1010633"/>
    <lineage>
        <taxon>Eukaryota</taxon>
        <taxon>Viridiplantae</taxon>
        <taxon>Streptophyta</taxon>
        <taxon>Embryophyta</taxon>
        <taxon>Tracheophyta</taxon>
        <taxon>Spermatophyta</taxon>
        <taxon>Magnoliopsida</taxon>
        <taxon>Liliopsida</taxon>
        <taxon>Poales</taxon>
        <taxon>Poaceae</taxon>
        <taxon>PACMAD clade</taxon>
        <taxon>Panicoideae</taxon>
        <taxon>Panicodae</taxon>
        <taxon>Paniceae</taxon>
        <taxon>Anthephorinae</taxon>
        <taxon>Digitaria</taxon>
    </lineage>
</organism>
<dbReference type="Proteomes" id="UP000636709">
    <property type="component" value="Unassembled WGS sequence"/>
</dbReference>
<protein>
    <recommendedName>
        <fullName evidence="2">DUF4220 domain-containing protein</fullName>
    </recommendedName>
</protein>
<feature type="transmembrane region" description="Helical" evidence="1">
    <location>
        <begin position="49"/>
        <end position="69"/>
    </location>
</feature>
<dbReference type="AlphaFoldDB" id="A0A835B3D5"/>
<feature type="domain" description="DUF4220" evidence="2">
    <location>
        <begin position="52"/>
        <end position="122"/>
    </location>
</feature>
<evidence type="ECO:0000256" key="1">
    <source>
        <dbReference type="SAM" id="Phobius"/>
    </source>
</evidence>
<dbReference type="EMBL" id="JACEFO010002057">
    <property type="protein sequence ID" value="KAF8686955.1"/>
    <property type="molecule type" value="Genomic_DNA"/>
</dbReference>
<dbReference type="OrthoDB" id="1689146at2759"/>
<keyword evidence="4" id="KW-1185">Reference proteome</keyword>
<reference evidence="3" key="1">
    <citation type="submission" date="2020-07" db="EMBL/GenBank/DDBJ databases">
        <title>Genome sequence and genetic diversity analysis of an under-domesticated orphan crop, white fonio (Digitaria exilis).</title>
        <authorList>
            <person name="Bennetzen J.L."/>
            <person name="Chen S."/>
            <person name="Ma X."/>
            <person name="Wang X."/>
            <person name="Yssel A.E.J."/>
            <person name="Chaluvadi S.R."/>
            <person name="Johnson M."/>
            <person name="Gangashetty P."/>
            <person name="Hamidou F."/>
            <person name="Sanogo M.D."/>
            <person name="Zwaenepoel A."/>
            <person name="Wallace J."/>
            <person name="Van De Peer Y."/>
            <person name="Van Deynze A."/>
        </authorList>
    </citation>
    <scope>NUCLEOTIDE SEQUENCE</scope>
    <source>
        <tissue evidence="3">Leaves</tissue>
    </source>
</reference>
<keyword evidence="1" id="KW-0472">Membrane</keyword>
<evidence type="ECO:0000313" key="4">
    <source>
        <dbReference type="Proteomes" id="UP000636709"/>
    </source>
</evidence>
<evidence type="ECO:0000313" key="3">
    <source>
        <dbReference type="EMBL" id="KAF8686955.1"/>
    </source>
</evidence>
<feature type="transmembrane region" description="Helical" evidence="1">
    <location>
        <begin position="15"/>
        <end position="37"/>
    </location>
</feature>